<dbReference type="Proteomes" id="UP000265489">
    <property type="component" value="Unassembled WGS sequence"/>
</dbReference>
<protein>
    <submittedName>
        <fullName evidence="2">O-acetyl-ADP-ribose deacetylase</fullName>
    </submittedName>
</protein>
<sequence length="296" mass="33200">MEKLETLIQELYQEGTREKNMEVLSQIRKLAKEEKQFIIPVGDANGEKVYRRLSLDDGQDVFVAFTTQNQVDLGQATETLNQSVMDVLNMVHDTQGVSGVVLNPWKDSYFLPKLLIEMILDNKNLESEIKVVKGDITTFDGDCIVNAANESLLGGGGVDGAIHRAAGPMLLEECKLLNGCQTGQAKITKGYDLKAKYVIHTVGPVYSGKHEDEHMLRDCYWNSLTLARKYDIHTIAFPAISCGVYGYPVEKAVPLVLKTIADWLDANSDYTMKISLYCFDEETTKEYQKYTSYQGE</sequence>
<dbReference type="AlphaFoldDB" id="A0A395W913"/>
<dbReference type="Gene3D" id="3.40.220.10">
    <property type="entry name" value="Leucine Aminopeptidase, subunit E, domain 1"/>
    <property type="match status" value="1"/>
</dbReference>
<dbReference type="Pfam" id="PF01661">
    <property type="entry name" value="Macro"/>
    <property type="match status" value="1"/>
</dbReference>
<dbReference type="SMART" id="SM00506">
    <property type="entry name" value="A1pp"/>
    <property type="match status" value="1"/>
</dbReference>
<feature type="domain" description="Macro" evidence="1">
    <location>
        <begin position="116"/>
        <end position="295"/>
    </location>
</feature>
<dbReference type="SUPFAM" id="SSF52949">
    <property type="entry name" value="Macro domain-like"/>
    <property type="match status" value="1"/>
</dbReference>
<reference evidence="2 3" key="1">
    <citation type="submission" date="2018-08" db="EMBL/GenBank/DDBJ databases">
        <title>A genome reference for cultivated species of the human gut microbiota.</title>
        <authorList>
            <person name="Zou Y."/>
            <person name="Xue W."/>
            <person name="Luo G."/>
        </authorList>
    </citation>
    <scope>NUCLEOTIDE SEQUENCE [LARGE SCALE GENOMIC DNA]</scope>
    <source>
        <strain evidence="2 3">AF15-20</strain>
    </source>
</reference>
<evidence type="ECO:0000259" key="1">
    <source>
        <dbReference type="PROSITE" id="PS51154"/>
    </source>
</evidence>
<dbReference type="GeneID" id="66580483"/>
<organism evidence="2 3">
    <name type="scientific">Holdemanella biformis</name>
    <dbReference type="NCBI Taxonomy" id="1735"/>
    <lineage>
        <taxon>Bacteria</taxon>
        <taxon>Bacillati</taxon>
        <taxon>Bacillota</taxon>
        <taxon>Erysipelotrichia</taxon>
        <taxon>Erysipelotrichales</taxon>
        <taxon>Erysipelotrichaceae</taxon>
        <taxon>Holdemanella</taxon>
    </lineage>
</organism>
<accession>A0A395W913</accession>
<dbReference type="InterPro" id="IPR043472">
    <property type="entry name" value="Macro_dom-like"/>
</dbReference>
<dbReference type="NCBIfam" id="NF001664">
    <property type="entry name" value="PRK00431.1-6"/>
    <property type="match status" value="1"/>
</dbReference>
<gene>
    <name evidence="2" type="ORF">DWW32_11550</name>
</gene>
<evidence type="ECO:0000313" key="3">
    <source>
        <dbReference type="Proteomes" id="UP000265489"/>
    </source>
</evidence>
<evidence type="ECO:0000313" key="2">
    <source>
        <dbReference type="EMBL" id="RGU89386.1"/>
    </source>
</evidence>
<proteinExistence type="predicted"/>
<dbReference type="InterPro" id="IPR002589">
    <property type="entry name" value="Macro_dom"/>
</dbReference>
<dbReference type="PANTHER" id="PTHR11106">
    <property type="entry name" value="GANGLIOSIDE INDUCED DIFFERENTIATION ASSOCIATED PROTEIN 2-RELATED"/>
    <property type="match status" value="1"/>
</dbReference>
<name>A0A395W913_9FIRM</name>
<dbReference type="PROSITE" id="PS51154">
    <property type="entry name" value="MACRO"/>
    <property type="match status" value="1"/>
</dbReference>
<dbReference type="CDD" id="cd02908">
    <property type="entry name" value="Macro_OAADPr_deacetylase"/>
    <property type="match status" value="1"/>
</dbReference>
<dbReference type="PANTHER" id="PTHR11106:SF27">
    <property type="entry name" value="MACRO DOMAIN-CONTAINING PROTEIN"/>
    <property type="match status" value="1"/>
</dbReference>
<comment type="caution">
    <text evidence="2">The sequence shown here is derived from an EMBL/GenBank/DDBJ whole genome shotgun (WGS) entry which is preliminary data.</text>
</comment>
<dbReference type="RefSeq" id="WP_118325850.1">
    <property type="nucleotide sequence ID" value="NZ_CATXNH010000082.1"/>
</dbReference>
<dbReference type="EMBL" id="QRYQ01000030">
    <property type="protein sequence ID" value="RGU89386.1"/>
    <property type="molecule type" value="Genomic_DNA"/>
</dbReference>